<comment type="caution">
    <text evidence="1">The sequence shown here is derived from an EMBL/GenBank/DDBJ whole genome shotgun (WGS) entry which is preliminary data.</text>
</comment>
<proteinExistence type="predicted"/>
<evidence type="ECO:0000313" key="1">
    <source>
        <dbReference type="EMBL" id="MFC5631191.1"/>
    </source>
</evidence>
<accession>A0ABW0UCB0</accession>
<dbReference type="Proteomes" id="UP001596110">
    <property type="component" value="Unassembled WGS sequence"/>
</dbReference>
<dbReference type="EMBL" id="JBHSOJ010000016">
    <property type="protein sequence ID" value="MFC5631191.1"/>
    <property type="molecule type" value="Genomic_DNA"/>
</dbReference>
<reference evidence="2" key="1">
    <citation type="journal article" date="2019" name="Int. J. Syst. Evol. Microbiol.">
        <title>The Global Catalogue of Microorganisms (GCM) 10K type strain sequencing project: providing services to taxonomists for standard genome sequencing and annotation.</title>
        <authorList>
            <consortium name="The Broad Institute Genomics Platform"/>
            <consortium name="The Broad Institute Genome Sequencing Center for Infectious Disease"/>
            <person name="Wu L."/>
            <person name="Ma J."/>
        </authorList>
    </citation>
    <scope>NUCLEOTIDE SEQUENCE [LARGE SCALE GENOMIC DNA]</scope>
    <source>
        <strain evidence="2">DT43</strain>
    </source>
</reference>
<name>A0ABW0UCB0_9STRE</name>
<gene>
    <name evidence="1" type="ORF">ACFPQ3_06280</name>
</gene>
<protein>
    <submittedName>
        <fullName evidence="1">Uncharacterized protein</fullName>
    </submittedName>
</protein>
<sequence length="79" mass="9028">MKNRVIDVFNLKDKEISIITVDNPDFSDLRIGGRACIQNKEYSICSIAMINRREPMPLDTFVIPITQAELVGKQVTFKK</sequence>
<keyword evidence="2" id="KW-1185">Reference proteome</keyword>
<evidence type="ECO:0000313" key="2">
    <source>
        <dbReference type="Proteomes" id="UP001596110"/>
    </source>
</evidence>
<dbReference type="RefSeq" id="WP_156805310.1">
    <property type="nucleotide sequence ID" value="NZ_JBHSOJ010000016.1"/>
</dbReference>
<organism evidence="1 2">
    <name type="scientific">Streptococcus caledonicus</name>
    <dbReference type="NCBI Taxonomy" id="2614158"/>
    <lineage>
        <taxon>Bacteria</taxon>
        <taxon>Bacillati</taxon>
        <taxon>Bacillota</taxon>
        <taxon>Bacilli</taxon>
        <taxon>Lactobacillales</taxon>
        <taxon>Streptococcaceae</taxon>
        <taxon>Streptococcus</taxon>
    </lineage>
</organism>